<evidence type="ECO:0000259" key="5">
    <source>
        <dbReference type="SMART" id="SM00842"/>
    </source>
</evidence>
<dbReference type="GO" id="GO:0009898">
    <property type="term" value="C:cytoplasmic side of plasma membrane"/>
    <property type="evidence" value="ECO:0007669"/>
    <property type="project" value="TreeGrafter"/>
</dbReference>
<evidence type="ECO:0000256" key="3">
    <source>
        <dbReference type="ARBA" id="ARBA00023136"/>
    </source>
</evidence>
<evidence type="ECO:0000313" key="7">
    <source>
        <dbReference type="Proteomes" id="UP000231450"/>
    </source>
</evidence>
<gene>
    <name evidence="6" type="primary">ftsA</name>
    <name evidence="6" type="ORF">COU81_01905</name>
</gene>
<dbReference type="InterPro" id="IPR050696">
    <property type="entry name" value="FtsA/MreB"/>
</dbReference>
<dbReference type="PIRSF" id="PIRSF003101">
    <property type="entry name" value="FtsA"/>
    <property type="match status" value="1"/>
</dbReference>
<dbReference type="Pfam" id="PF14450">
    <property type="entry name" value="FtsA"/>
    <property type="match status" value="1"/>
</dbReference>
<dbReference type="CDD" id="cd24048">
    <property type="entry name" value="ASKHA_NBD_FtsA"/>
    <property type="match status" value="1"/>
</dbReference>
<dbReference type="AlphaFoldDB" id="A0A2M8KE96"/>
<dbReference type="InterPro" id="IPR043129">
    <property type="entry name" value="ATPase_NBD"/>
</dbReference>
<dbReference type="Pfam" id="PF02491">
    <property type="entry name" value="SHS2_FTSA"/>
    <property type="match status" value="1"/>
</dbReference>
<dbReference type="InterPro" id="IPR020823">
    <property type="entry name" value="Cell_div_FtsA"/>
</dbReference>
<evidence type="ECO:0000256" key="1">
    <source>
        <dbReference type="ARBA" id="ARBA00022475"/>
    </source>
</evidence>
<protein>
    <submittedName>
        <fullName evidence="6">Cell division protein FtsA</fullName>
    </submittedName>
</protein>
<comment type="caution">
    <text evidence="6">The sequence shown here is derived from an EMBL/GenBank/DDBJ whole genome shotgun (WGS) entry which is preliminary data.</text>
</comment>
<keyword evidence="1" id="KW-1003">Cell membrane</keyword>
<dbReference type="Gene3D" id="3.30.420.40">
    <property type="match status" value="1"/>
</dbReference>
<dbReference type="InterPro" id="IPR003494">
    <property type="entry name" value="SHS2_FtsA"/>
</dbReference>
<proteinExistence type="inferred from homology"/>
<dbReference type="SUPFAM" id="SSF53067">
    <property type="entry name" value="Actin-like ATPase domain"/>
    <property type="match status" value="2"/>
</dbReference>
<evidence type="ECO:0000256" key="4">
    <source>
        <dbReference type="ARBA" id="ARBA00023306"/>
    </source>
</evidence>
<organism evidence="6 7">
    <name type="scientific">Candidatus Portnoybacteria bacterium CG10_big_fil_rev_8_21_14_0_10_36_7</name>
    <dbReference type="NCBI Taxonomy" id="1974812"/>
    <lineage>
        <taxon>Bacteria</taxon>
        <taxon>Candidatus Portnoyibacteriota</taxon>
    </lineage>
</organism>
<reference evidence="7" key="1">
    <citation type="submission" date="2017-09" db="EMBL/GenBank/DDBJ databases">
        <title>Depth-based differentiation of microbial function through sediment-hosted aquifers and enrichment of novel symbionts in the deep terrestrial subsurface.</title>
        <authorList>
            <person name="Probst A.J."/>
            <person name="Ladd B."/>
            <person name="Jarett J.K."/>
            <person name="Geller-Mcgrath D.E."/>
            <person name="Sieber C.M.K."/>
            <person name="Emerson J.B."/>
            <person name="Anantharaman K."/>
            <person name="Thomas B.C."/>
            <person name="Malmstrom R."/>
            <person name="Stieglmeier M."/>
            <person name="Klingl A."/>
            <person name="Woyke T."/>
            <person name="Ryan C.M."/>
            <person name="Banfield J.F."/>
        </authorList>
    </citation>
    <scope>NUCLEOTIDE SEQUENCE [LARGE SCALE GENOMIC DNA]</scope>
</reference>
<dbReference type="Gene3D" id="3.30.1490.110">
    <property type="match status" value="1"/>
</dbReference>
<evidence type="ECO:0000256" key="2">
    <source>
        <dbReference type="ARBA" id="ARBA00022618"/>
    </source>
</evidence>
<dbReference type="EMBL" id="PFDW01000042">
    <property type="protein sequence ID" value="PJE58236.1"/>
    <property type="molecule type" value="Genomic_DNA"/>
</dbReference>
<accession>A0A2M8KE96</accession>
<dbReference type="HAMAP" id="MF_02033">
    <property type="entry name" value="FtsA"/>
    <property type="match status" value="1"/>
</dbReference>
<sequence length="361" mass="38339">VSKNIRIAIDMAERSCGQDIREVYLNFGANHITCKNSRGVIAVSSPDGEVTEGDVARAVTAARAISLPQNREIVHIIPRLFYLDGQDGIKDPRGMNGVRLEVDSLVIEAGSPFIKTLYKAVDEADLEVRALTLSSLAAAEAVLSKRQKELGVLLLDIGGGTTSLAVIEEGSVIHIANLPIGGGHITNDIAIGLRTSVDIAEKIKIEYGSVSSDSVSKKNNINLSTIGEGAEDLVVSRKQVVEIIEARVEEILSMVQKELKKIDRQGLLPAGVVLIGGSVKLPGMIQLVKKELGLPTQIGYPNEVDGIMDQVSDPELATAVGLAVWGAAQDGGGGNSIINIGKDTITDAVDKTIKWVKNFLP</sequence>
<keyword evidence="3" id="KW-0472">Membrane</keyword>
<keyword evidence="4" id="KW-0131">Cell cycle</keyword>
<dbReference type="GO" id="GO:0051301">
    <property type="term" value="P:cell division"/>
    <property type="evidence" value="ECO:0007669"/>
    <property type="project" value="UniProtKB-KW"/>
</dbReference>
<keyword evidence="2 6" id="KW-0132">Cell division</keyword>
<name>A0A2M8KE96_9BACT</name>
<feature type="domain" description="SHS2" evidence="5">
    <location>
        <begin position="1"/>
        <end position="142"/>
    </location>
</feature>
<dbReference type="Proteomes" id="UP000231450">
    <property type="component" value="Unassembled WGS sequence"/>
</dbReference>
<feature type="non-terminal residue" evidence="6">
    <location>
        <position position="1"/>
    </location>
</feature>
<dbReference type="GO" id="GO:0032153">
    <property type="term" value="C:cell division site"/>
    <property type="evidence" value="ECO:0007669"/>
    <property type="project" value="TreeGrafter"/>
</dbReference>
<evidence type="ECO:0000313" key="6">
    <source>
        <dbReference type="EMBL" id="PJE58236.1"/>
    </source>
</evidence>
<dbReference type="PANTHER" id="PTHR32432:SF4">
    <property type="entry name" value="CELL DIVISION PROTEIN FTSA"/>
    <property type="match status" value="1"/>
</dbReference>
<dbReference type="NCBIfam" id="TIGR01174">
    <property type="entry name" value="ftsA"/>
    <property type="match status" value="1"/>
</dbReference>
<dbReference type="PANTHER" id="PTHR32432">
    <property type="entry name" value="CELL DIVISION PROTEIN FTSA-RELATED"/>
    <property type="match status" value="1"/>
</dbReference>
<dbReference type="SMART" id="SM00842">
    <property type="entry name" value="FtsA"/>
    <property type="match status" value="1"/>
</dbReference>